<dbReference type="InParanoid" id="A0A7J7DX09"/>
<protein>
    <recommendedName>
        <fullName evidence="3">Lipase</fullName>
    </recommendedName>
</protein>
<keyword evidence="2" id="KW-1185">Reference proteome</keyword>
<dbReference type="OrthoDB" id="1844642at2759"/>
<dbReference type="InterPro" id="IPR006873">
    <property type="entry name" value="DUF620"/>
</dbReference>
<dbReference type="Proteomes" id="UP000593562">
    <property type="component" value="Unassembled WGS sequence"/>
</dbReference>
<dbReference type="PANTHER" id="PTHR31300">
    <property type="entry name" value="LIPASE"/>
    <property type="match status" value="1"/>
</dbReference>
<evidence type="ECO:0000313" key="2">
    <source>
        <dbReference type="Proteomes" id="UP000593562"/>
    </source>
</evidence>
<evidence type="ECO:0008006" key="3">
    <source>
        <dbReference type="Google" id="ProtNLM"/>
    </source>
</evidence>
<dbReference type="Pfam" id="PF04788">
    <property type="entry name" value="DUF620"/>
    <property type="match status" value="1"/>
</dbReference>
<dbReference type="PANTHER" id="PTHR31300:SF3">
    <property type="entry name" value="GB|AAD30234.1"/>
    <property type="match status" value="1"/>
</dbReference>
<proteinExistence type="predicted"/>
<accession>A0A7J7DX09</accession>
<comment type="caution">
    <text evidence="1">The sequence shown here is derived from an EMBL/GenBank/DDBJ whole genome shotgun (WGS) entry which is preliminary data.</text>
</comment>
<name>A0A7J7DX09_TRIWF</name>
<evidence type="ECO:0000313" key="1">
    <source>
        <dbReference type="EMBL" id="KAF5750636.1"/>
    </source>
</evidence>
<sequence length="361" mass="40171">MSTRLAPLSEEPVNEEEANINGSKKMHSWKKWIKTQFSLVFTKKSDLRILLSVLGCPLFPVPVHPKLSSNQVSSSAEYIIQHFTAATGCRKLEGRVKNIYVTGKVTMAMVDELGGSIVSAAGAATVSQRGCFVMWQMVPDKWLIELVVGGHKVVAGSDGSVAWRHTPWISAHAAKGGVRPLRRAIQGLDPMAISAVFSIAQYMGEKEMSGVDCFVLKLSADQRDLADRSDNTAEMIKHVMFGYFSQRSGLLVYLEDSYLNRIQSPGMYPTYWETIMATKIEDYRAVDGVMIAHAGQSSVIITRFGDNLKAGLTMTRMEESWTIDDIAFNVPGLSMDCFIPPKELEKQHPDEKLDWRLPLHQ</sequence>
<dbReference type="FunCoup" id="A0A7J7DX09">
    <property type="interactions" value="84"/>
</dbReference>
<organism evidence="1 2">
    <name type="scientific">Tripterygium wilfordii</name>
    <name type="common">Thunder God vine</name>
    <dbReference type="NCBI Taxonomy" id="458696"/>
    <lineage>
        <taxon>Eukaryota</taxon>
        <taxon>Viridiplantae</taxon>
        <taxon>Streptophyta</taxon>
        <taxon>Embryophyta</taxon>
        <taxon>Tracheophyta</taxon>
        <taxon>Spermatophyta</taxon>
        <taxon>Magnoliopsida</taxon>
        <taxon>eudicotyledons</taxon>
        <taxon>Gunneridae</taxon>
        <taxon>Pentapetalae</taxon>
        <taxon>rosids</taxon>
        <taxon>fabids</taxon>
        <taxon>Celastrales</taxon>
        <taxon>Celastraceae</taxon>
        <taxon>Tripterygium</taxon>
    </lineage>
</organism>
<dbReference type="AlphaFoldDB" id="A0A7J7DX09"/>
<reference evidence="1 2" key="1">
    <citation type="journal article" date="2020" name="Nat. Commun.">
        <title>Genome of Tripterygium wilfordii and identification of cytochrome P450 involved in triptolide biosynthesis.</title>
        <authorList>
            <person name="Tu L."/>
            <person name="Su P."/>
            <person name="Zhang Z."/>
            <person name="Gao L."/>
            <person name="Wang J."/>
            <person name="Hu T."/>
            <person name="Zhou J."/>
            <person name="Zhang Y."/>
            <person name="Zhao Y."/>
            <person name="Liu Y."/>
            <person name="Song Y."/>
            <person name="Tong Y."/>
            <person name="Lu Y."/>
            <person name="Yang J."/>
            <person name="Xu C."/>
            <person name="Jia M."/>
            <person name="Peters R.J."/>
            <person name="Huang L."/>
            <person name="Gao W."/>
        </authorList>
    </citation>
    <scope>NUCLEOTIDE SEQUENCE [LARGE SCALE GENOMIC DNA]</scope>
    <source>
        <strain evidence="2">cv. XIE 37</strain>
        <tissue evidence="1">Leaf</tissue>
    </source>
</reference>
<gene>
    <name evidence="1" type="ORF">HS088_TW03G00975</name>
</gene>
<dbReference type="EMBL" id="JAAARO010000003">
    <property type="protein sequence ID" value="KAF5750636.1"/>
    <property type="molecule type" value="Genomic_DNA"/>
</dbReference>